<protein>
    <submittedName>
        <fullName evidence="1">Uncharacterized protein</fullName>
    </submittedName>
</protein>
<sequence length="51" mass="5476">MRAGRATLRAASCAAVRFFVWRPPAGRRSGDVVTAGLNSFRVWFGPVLGSP</sequence>
<organism evidence="1 2">
    <name type="scientific">Dorcoceras hygrometricum</name>
    <dbReference type="NCBI Taxonomy" id="472368"/>
    <lineage>
        <taxon>Eukaryota</taxon>
        <taxon>Viridiplantae</taxon>
        <taxon>Streptophyta</taxon>
        <taxon>Embryophyta</taxon>
        <taxon>Tracheophyta</taxon>
        <taxon>Spermatophyta</taxon>
        <taxon>Magnoliopsida</taxon>
        <taxon>eudicotyledons</taxon>
        <taxon>Gunneridae</taxon>
        <taxon>Pentapetalae</taxon>
        <taxon>asterids</taxon>
        <taxon>lamiids</taxon>
        <taxon>Lamiales</taxon>
        <taxon>Gesneriaceae</taxon>
        <taxon>Didymocarpoideae</taxon>
        <taxon>Trichosporeae</taxon>
        <taxon>Loxocarpinae</taxon>
        <taxon>Dorcoceras</taxon>
    </lineage>
</organism>
<dbReference type="EMBL" id="KV131398">
    <property type="protein sequence ID" value="KZT76344.1"/>
    <property type="molecule type" value="Genomic_DNA"/>
</dbReference>
<evidence type="ECO:0000313" key="2">
    <source>
        <dbReference type="Proteomes" id="UP000250235"/>
    </source>
</evidence>
<dbReference type="Proteomes" id="UP000250235">
    <property type="component" value="Unassembled WGS sequence"/>
</dbReference>
<dbReference type="AlphaFoldDB" id="A0A2Z6ZT19"/>
<accession>A0A2Z6ZT19</accession>
<evidence type="ECO:0000313" key="1">
    <source>
        <dbReference type="EMBL" id="KZT76344.1"/>
    </source>
</evidence>
<proteinExistence type="predicted"/>
<name>A0A2Z6ZT19_9LAMI</name>
<gene>
    <name evidence="1" type="ORF">F511_46629</name>
</gene>
<keyword evidence="2" id="KW-1185">Reference proteome</keyword>
<reference evidence="1 2" key="1">
    <citation type="journal article" date="2015" name="Proc. Natl. Acad. Sci. U.S.A.">
        <title>The resurrection genome of Boea hygrometrica: A blueprint for survival of dehydration.</title>
        <authorList>
            <person name="Xiao L."/>
            <person name="Yang G."/>
            <person name="Zhang L."/>
            <person name="Yang X."/>
            <person name="Zhao S."/>
            <person name="Ji Z."/>
            <person name="Zhou Q."/>
            <person name="Hu M."/>
            <person name="Wang Y."/>
            <person name="Chen M."/>
            <person name="Xu Y."/>
            <person name="Jin H."/>
            <person name="Xiao X."/>
            <person name="Hu G."/>
            <person name="Bao F."/>
            <person name="Hu Y."/>
            <person name="Wan P."/>
            <person name="Li L."/>
            <person name="Deng X."/>
            <person name="Kuang T."/>
            <person name="Xiang C."/>
            <person name="Zhu J.K."/>
            <person name="Oliver M.J."/>
            <person name="He Y."/>
        </authorList>
    </citation>
    <scope>NUCLEOTIDE SEQUENCE [LARGE SCALE GENOMIC DNA]</scope>
    <source>
        <strain evidence="2">cv. XS01</strain>
    </source>
</reference>